<dbReference type="Pfam" id="PF01245">
    <property type="entry name" value="Ribosomal_L19"/>
    <property type="match status" value="1"/>
</dbReference>
<reference evidence="4 5" key="1">
    <citation type="journal article" date="2011" name="Proc. Natl. Acad. Sci. U.S.A.">
        <title>Evolutionary erosion of yeast sex chromosomes by mating-type switching accidents.</title>
        <authorList>
            <person name="Gordon J.L."/>
            <person name="Armisen D."/>
            <person name="Proux-Wera E."/>
            <person name="Oheigeartaigh S.S."/>
            <person name="Byrne K.P."/>
            <person name="Wolfe K.H."/>
        </authorList>
    </citation>
    <scope>NUCLEOTIDE SEQUENCE [LARGE SCALE GENOMIC DNA]</scope>
    <source>
        <strain evidence="5">ATCC 34711 / CBS 6284 / DSM 70876 / NBRC 10599 / NRRL Y-10934 / UCD 77-7</strain>
    </source>
</reference>
<dbReference type="GO" id="GO:0003735">
    <property type="term" value="F:structural constituent of ribosome"/>
    <property type="evidence" value="ECO:0007669"/>
    <property type="project" value="EnsemblFungi"/>
</dbReference>
<comment type="similarity">
    <text evidence="1">Belongs to the bacterial ribosomal protein bL19 family.</text>
</comment>
<evidence type="ECO:0000256" key="1">
    <source>
        <dbReference type="ARBA" id="ARBA00005781"/>
    </source>
</evidence>
<evidence type="ECO:0000313" key="5">
    <source>
        <dbReference type="Proteomes" id="UP000002866"/>
    </source>
</evidence>
<dbReference type="Gene3D" id="2.30.30.790">
    <property type="match status" value="1"/>
</dbReference>
<dbReference type="eggNOG" id="KOG1698">
    <property type="taxonomic scope" value="Eukaryota"/>
</dbReference>
<accession>I2GWF8</accession>
<dbReference type="OMA" id="PKKYMPR"/>
<dbReference type="KEGG" id="tbl:TBLA_0A06680"/>
<keyword evidence="5" id="KW-1185">Reference proteome</keyword>
<dbReference type="EMBL" id="HE806316">
    <property type="protein sequence ID" value="CCH58460.1"/>
    <property type="molecule type" value="Genomic_DNA"/>
</dbReference>
<dbReference type="OrthoDB" id="432645at2759"/>
<dbReference type="HOGENOM" id="CLU_076387_2_0_1"/>
<dbReference type="RefSeq" id="XP_004177979.1">
    <property type="nucleotide sequence ID" value="XM_004177931.1"/>
</dbReference>
<dbReference type="STRING" id="1071380.I2GWF8"/>
<dbReference type="FunCoup" id="I2GWF8">
    <property type="interactions" value="309"/>
</dbReference>
<proteinExistence type="inferred from homology"/>
<dbReference type="SUPFAM" id="SSF50104">
    <property type="entry name" value="Translation proteins SH3-like domain"/>
    <property type="match status" value="1"/>
</dbReference>
<dbReference type="Proteomes" id="UP000002866">
    <property type="component" value="Chromosome 1"/>
</dbReference>
<keyword evidence="3" id="KW-0687">Ribonucleoprotein</keyword>
<dbReference type="GeneID" id="14493232"/>
<evidence type="ECO:0000256" key="2">
    <source>
        <dbReference type="ARBA" id="ARBA00022980"/>
    </source>
</evidence>
<evidence type="ECO:0000256" key="3">
    <source>
        <dbReference type="ARBA" id="ARBA00023274"/>
    </source>
</evidence>
<dbReference type="InterPro" id="IPR001857">
    <property type="entry name" value="Ribosomal_bL19"/>
</dbReference>
<dbReference type="InterPro" id="IPR038657">
    <property type="entry name" value="Ribosomal_bL19_sf"/>
</dbReference>
<gene>
    <name evidence="4" type="primary">TBLA0A06680</name>
    <name evidence="4" type="ORF">TBLA_0A06680</name>
</gene>
<dbReference type="InParanoid" id="I2GWF8"/>
<name>I2GWF8_HENB6</name>
<evidence type="ECO:0008006" key="6">
    <source>
        <dbReference type="Google" id="ProtNLM"/>
    </source>
</evidence>
<dbReference type="GO" id="GO:0006412">
    <property type="term" value="P:translation"/>
    <property type="evidence" value="ECO:0007669"/>
    <property type="project" value="InterPro"/>
</dbReference>
<protein>
    <recommendedName>
        <fullName evidence="6">KOW domain-containing protein</fullName>
    </recommendedName>
</protein>
<dbReference type="InterPro" id="IPR008991">
    <property type="entry name" value="Translation_prot_SH3-like_sf"/>
</dbReference>
<sequence length="162" mass="18797">MFNLQTICKRCYQLPSKAGAKKLIKVYPPLTPKHASFSKIMQKLSEKHLNTKLDTTEEKRKLVQNLRAGDVVRITANNSYNNFVGYVLGVKRNFMKEDTMVVLRNQIGKNYVNVRLPIFSPNIERIDVIQKQKLKLKNGRQPRKHNFIQGTKIDTGSIERRK</sequence>
<organism evidence="4 5">
    <name type="scientific">Henningerozyma blattae (strain ATCC 34711 / CBS 6284 / DSM 70876 / NBRC 10599 / NRRL Y-10934 / UCD 77-7)</name>
    <name type="common">Yeast</name>
    <name type="synonym">Tetrapisispora blattae</name>
    <dbReference type="NCBI Taxonomy" id="1071380"/>
    <lineage>
        <taxon>Eukaryota</taxon>
        <taxon>Fungi</taxon>
        <taxon>Dikarya</taxon>
        <taxon>Ascomycota</taxon>
        <taxon>Saccharomycotina</taxon>
        <taxon>Saccharomycetes</taxon>
        <taxon>Saccharomycetales</taxon>
        <taxon>Saccharomycetaceae</taxon>
        <taxon>Henningerozyma</taxon>
    </lineage>
</organism>
<dbReference type="GO" id="GO:0005762">
    <property type="term" value="C:mitochondrial large ribosomal subunit"/>
    <property type="evidence" value="ECO:0007669"/>
    <property type="project" value="EnsemblFungi"/>
</dbReference>
<evidence type="ECO:0000313" key="4">
    <source>
        <dbReference type="EMBL" id="CCH58460.1"/>
    </source>
</evidence>
<dbReference type="AlphaFoldDB" id="I2GWF8"/>
<keyword evidence="2" id="KW-0689">Ribosomal protein</keyword>